<reference evidence="2 3" key="1">
    <citation type="submission" date="2019-01" db="EMBL/GenBank/DDBJ databases">
        <title>Agromyces.</title>
        <authorList>
            <person name="Li J."/>
        </authorList>
    </citation>
    <scope>NUCLEOTIDE SEQUENCE [LARGE SCALE GENOMIC DNA]</scope>
    <source>
        <strain evidence="2 3">DSM 15934</strain>
    </source>
</reference>
<evidence type="ECO:0000313" key="3">
    <source>
        <dbReference type="Proteomes" id="UP000293865"/>
    </source>
</evidence>
<evidence type="ECO:0000313" key="2">
    <source>
        <dbReference type="EMBL" id="RXZ66874.1"/>
    </source>
</evidence>
<gene>
    <name evidence="2" type="ORF">ESP51_20120</name>
</gene>
<keyword evidence="3" id="KW-1185">Reference proteome</keyword>
<comment type="caution">
    <text evidence="2">The sequence shown here is derived from an EMBL/GenBank/DDBJ whole genome shotgun (WGS) entry which is preliminary data.</text>
</comment>
<feature type="transmembrane region" description="Helical" evidence="1">
    <location>
        <begin position="59"/>
        <end position="80"/>
    </location>
</feature>
<name>A0A4Q2KND6_9MICO</name>
<feature type="non-terminal residue" evidence="2">
    <location>
        <position position="84"/>
    </location>
</feature>
<sequence>MPDRDLDDVAAARARELVARAAAELGAAHARDEALAEFVPERRVFGIPRRARMTRVGRVWRLGALLVTSEGALLAAGRVIRAER</sequence>
<protein>
    <submittedName>
        <fullName evidence="2">Uncharacterized protein</fullName>
    </submittedName>
</protein>
<accession>A0A4Q2KND6</accession>
<organism evidence="2 3">
    <name type="scientific">Agromyces albus</name>
    <dbReference type="NCBI Taxonomy" id="205332"/>
    <lineage>
        <taxon>Bacteria</taxon>
        <taxon>Bacillati</taxon>
        <taxon>Actinomycetota</taxon>
        <taxon>Actinomycetes</taxon>
        <taxon>Micrococcales</taxon>
        <taxon>Microbacteriaceae</taxon>
        <taxon>Agromyces</taxon>
    </lineage>
</organism>
<evidence type="ECO:0000256" key="1">
    <source>
        <dbReference type="SAM" id="Phobius"/>
    </source>
</evidence>
<keyword evidence="1" id="KW-0472">Membrane</keyword>
<dbReference type="EMBL" id="SDPN01000083">
    <property type="protein sequence ID" value="RXZ66874.1"/>
    <property type="molecule type" value="Genomic_DNA"/>
</dbReference>
<keyword evidence="1" id="KW-1133">Transmembrane helix</keyword>
<dbReference type="Proteomes" id="UP000293865">
    <property type="component" value="Unassembled WGS sequence"/>
</dbReference>
<keyword evidence="1" id="KW-0812">Transmembrane</keyword>
<proteinExistence type="predicted"/>
<dbReference type="AlphaFoldDB" id="A0A4Q2KND6"/>